<dbReference type="InterPro" id="IPR029063">
    <property type="entry name" value="SAM-dependent_MTases_sf"/>
</dbReference>
<proteinExistence type="predicted"/>
<keyword evidence="2" id="KW-0808">Transferase</keyword>
<name>K0NBJ1_DESTT</name>
<dbReference type="GO" id="GO:0032259">
    <property type="term" value="P:methylation"/>
    <property type="evidence" value="ECO:0007669"/>
    <property type="project" value="UniProtKB-KW"/>
</dbReference>
<evidence type="ECO:0000313" key="3">
    <source>
        <dbReference type="Proteomes" id="UP000007347"/>
    </source>
</evidence>
<keyword evidence="3" id="KW-1185">Reference proteome</keyword>
<dbReference type="HOGENOM" id="CLU_1173920_0_0_7"/>
<dbReference type="Gene3D" id="3.40.50.150">
    <property type="entry name" value="Vaccinia Virus protein VP39"/>
    <property type="match status" value="1"/>
</dbReference>
<evidence type="ECO:0000259" key="1">
    <source>
        <dbReference type="Pfam" id="PF13847"/>
    </source>
</evidence>
<dbReference type="GO" id="GO:0008168">
    <property type="term" value="F:methyltransferase activity"/>
    <property type="evidence" value="ECO:0007669"/>
    <property type="project" value="UniProtKB-KW"/>
</dbReference>
<keyword evidence="2" id="KW-0489">Methyltransferase</keyword>
<dbReference type="SUPFAM" id="SSF53335">
    <property type="entry name" value="S-adenosyl-L-methionine-dependent methyltransferases"/>
    <property type="match status" value="1"/>
</dbReference>
<dbReference type="EMBL" id="FO203503">
    <property type="protein sequence ID" value="CCK81689.1"/>
    <property type="molecule type" value="Genomic_DNA"/>
</dbReference>
<evidence type="ECO:0000313" key="2">
    <source>
        <dbReference type="EMBL" id="CCK81689.1"/>
    </source>
</evidence>
<sequence>MSEEFWWKYCGFFYNAAKKSQFVSNVHNAYKKTLISLKLPQGAKALDAGCGSGSSTFPLAELGFEVLAVDFGASILNQAICLNKKKGPYKNIEFKLMNLGKKLPLENDSFDLITSQHCIMKIQKPDDTLKEFSRVLKPGGIALITTTPDSDTPFEWLKKYKKNRGWMKTIWDIRWLIVWYIPYIIFTKKSDRRNEHRWKEDEFIEHMEGAGFRALTVARIPYINVGYLIGVFEKKS</sequence>
<accession>K0NBJ1</accession>
<keyword evidence="2" id="KW-0830">Ubiquinone</keyword>
<dbReference type="AlphaFoldDB" id="K0NBJ1"/>
<dbReference type="Pfam" id="PF13847">
    <property type="entry name" value="Methyltransf_31"/>
    <property type="match status" value="1"/>
</dbReference>
<protein>
    <submittedName>
        <fullName evidence="2">Predicted ubiquinone/menaquinone biosynthesis methyltransferase</fullName>
    </submittedName>
</protein>
<dbReference type="PANTHER" id="PTHR43591">
    <property type="entry name" value="METHYLTRANSFERASE"/>
    <property type="match status" value="1"/>
</dbReference>
<feature type="domain" description="Methyltransferase" evidence="1">
    <location>
        <begin position="42"/>
        <end position="153"/>
    </location>
</feature>
<dbReference type="PANTHER" id="PTHR43591:SF24">
    <property type="entry name" value="2-METHOXY-6-POLYPRENYL-1,4-BENZOQUINOL METHYLASE, MITOCHONDRIAL"/>
    <property type="match status" value="1"/>
</dbReference>
<organism evidence="2 3">
    <name type="scientific">Desulfobacula toluolica (strain DSM 7467 / Tol2)</name>
    <dbReference type="NCBI Taxonomy" id="651182"/>
    <lineage>
        <taxon>Bacteria</taxon>
        <taxon>Pseudomonadati</taxon>
        <taxon>Thermodesulfobacteriota</taxon>
        <taxon>Desulfobacteria</taxon>
        <taxon>Desulfobacterales</taxon>
        <taxon>Desulfobacteraceae</taxon>
        <taxon>Desulfobacula</taxon>
    </lineage>
</organism>
<gene>
    <name evidence="2" type="ordered locus">TOL2_C35320</name>
</gene>
<dbReference type="KEGG" id="dto:TOL2_C35320"/>
<reference evidence="2 3" key="1">
    <citation type="journal article" date="2013" name="Environ. Microbiol.">
        <title>Complete genome, catabolic sub-proteomes and key-metabolites of Desulfobacula toluolica Tol2, a marine, aromatic compound-degrading, sulfate-reducing bacterium.</title>
        <authorList>
            <person name="Wohlbrand L."/>
            <person name="Jacob J.H."/>
            <person name="Kube M."/>
            <person name="Mussmann M."/>
            <person name="Jarling R."/>
            <person name="Beck A."/>
            <person name="Amann R."/>
            <person name="Wilkes H."/>
            <person name="Reinhardt R."/>
            <person name="Rabus R."/>
        </authorList>
    </citation>
    <scope>NUCLEOTIDE SEQUENCE [LARGE SCALE GENOMIC DNA]</scope>
    <source>
        <strain evidence="3">DSM 7467 / Tol2</strain>
    </source>
</reference>
<dbReference type="STRING" id="651182.TOL2_C35320"/>
<dbReference type="RefSeq" id="WP_014958877.1">
    <property type="nucleotide sequence ID" value="NC_018645.1"/>
</dbReference>
<dbReference type="InterPro" id="IPR025714">
    <property type="entry name" value="Methyltranfer_dom"/>
</dbReference>
<dbReference type="Proteomes" id="UP000007347">
    <property type="component" value="Chromosome"/>
</dbReference>
<dbReference type="CDD" id="cd02440">
    <property type="entry name" value="AdoMet_MTases"/>
    <property type="match status" value="1"/>
</dbReference>